<evidence type="ECO:0000313" key="2">
    <source>
        <dbReference type="EMBL" id="OWM79443.1"/>
    </source>
</evidence>
<accession>A0A218X3E5</accession>
<evidence type="ECO:0000256" key="1">
    <source>
        <dbReference type="SAM" id="SignalP"/>
    </source>
</evidence>
<protein>
    <recommendedName>
        <fullName evidence="4">Secreted protein</fullName>
    </recommendedName>
</protein>
<keyword evidence="1" id="KW-0732">Signal</keyword>
<reference evidence="3" key="1">
    <citation type="journal article" date="2017" name="Plant J.">
        <title>The pomegranate (Punica granatum L.) genome and the genomics of punicalagin biosynthesis.</title>
        <authorList>
            <person name="Qin G."/>
            <person name="Xu C."/>
            <person name="Ming R."/>
            <person name="Tang H."/>
            <person name="Guyot R."/>
            <person name="Kramer E.M."/>
            <person name="Hu Y."/>
            <person name="Yi X."/>
            <person name="Qi Y."/>
            <person name="Xu X."/>
            <person name="Gao Z."/>
            <person name="Pan H."/>
            <person name="Jian J."/>
            <person name="Tian Y."/>
            <person name="Yue Z."/>
            <person name="Xu Y."/>
        </authorList>
    </citation>
    <scope>NUCLEOTIDE SEQUENCE [LARGE SCALE GENOMIC DNA]</scope>
    <source>
        <strain evidence="3">cv. Dabenzi</strain>
    </source>
</reference>
<comment type="caution">
    <text evidence="2">The sequence shown here is derived from an EMBL/GenBank/DDBJ whole genome shotgun (WGS) entry which is preliminary data.</text>
</comment>
<feature type="signal peptide" evidence="1">
    <location>
        <begin position="1"/>
        <end position="18"/>
    </location>
</feature>
<evidence type="ECO:0000313" key="3">
    <source>
        <dbReference type="Proteomes" id="UP000197138"/>
    </source>
</evidence>
<evidence type="ECO:0008006" key="4">
    <source>
        <dbReference type="Google" id="ProtNLM"/>
    </source>
</evidence>
<dbReference type="AlphaFoldDB" id="A0A218X3E5"/>
<sequence>MLPLFFQSIWTTIQACLASCVMFCFDNISNEMPRSWIQKKAIENLISSVRGLDPTSPGSCELLERDMLLPSRPRSNLSGP</sequence>
<name>A0A218X3E5_PUNGR</name>
<dbReference type="Proteomes" id="UP000197138">
    <property type="component" value="Unassembled WGS sequence"/>
</dbReference>
<gene>
    <name evidence="2" type="ORF">CDL15_Pgr022855</name>
</gene>
<feature type="chain" id="PRO_5012465548" description="Secreted protein" evidence="1">
    <location>
        <begin position="19"/>
        <end position="80"/>
    </location>
</feature>
<proteinExistence type="predicted"/>
<dbReference type="EMBL" id="MTKT01002440">
    <property type="protein sequence ID" value="OWM79443.1"/>
    <property type="molecule type" value="Genomic_DNA"/>
</dbReference>
<organism evidence="2 3">
    <name type="scientific">Punica granatum</name>
    <name type="common">Pomegranate</name>
    <dbReference type="NCBI Taxonomy" id="22663"/>
    <lineage>
        <taxon>Eukaryota</taxon>
        <taxon>Viridiplantae</taxon>
        <taxon>Streptophyta</taxon>
        <taxon>Embryophyta</taxon>
        <taxon>Tracheophyta</taxon>
        <taxon>Spermatophyta</taxon>
        <taxon>Magnoliopsida</taxon>
        <taxon>eudicotyledons</taxon>
        <taxon>Gunneridae</taxon>
        <taxon>Pentapetalae</taxon>
        <taxon>rosids</taxon>
        <taxon>malvids</taxon>
        <taxon>Myrtales</taxon>
        <taxon>Lythraceae</taxon>
        <taxon>Punica</taxon>
    </lineage>
</organism>